<dbReference type="AlphaFoldDB" id="A0AAW3I2J3"/>
<keyword evidence="6 10" id="KW-1133">Transmembrane helix</keyword>
<feature type="transmembrane region" description="Helical" evidence="10">
    <location>
        <begin position="208"/>
        <end position="232"/>
    </location>
</feature>
<dbReference type="Pfam" id="PF00344">
    <property type="entry name" value="SecY"/>
    <property type="match status" value="1"/>
</dbReference>
<feature type="transmembrane region" description="Helical" evidence="10">
    <location>
        <begin position="182"/>
        <end position="202"/>
    </location>
</feature>
<feature type="transmembrane region" description="Helical" evidence="10">
    <location>
        <begin position="311"/>
        <end position="332"/>
    </location>
</feature>
<comment type="caution">
    <text evidence="10">Lacks conserved residue(s) required for the propagation of feature annotation.</text>
</comment>
<dbReference type="GO" id="GO:0005886">
    <property type="term" value="C:plasma membrane"/>
    <property type="evidence" value="ECO:0007669"/>
    <property type="project" value="UniProtKB-SubCell"/>
</dbReference>
<proteinExistence type="inferred from homology"/>
<dbReference type="InterPro" id="IPR026593">
    <property type="entry name" value="SecY"/>
</dbReference>
<name>A0AAW3I2J3_9BURK</name>
<dbReference type="InterPro" id="IPR002208">
    <property type="entry name" value="SecY/SEC61-alpha"/>
</dbReference>
<dbReference type="PROSITE" id="PS00756">
    <property type="entry name" value="SECY_2"/>
    <property type="match status" value="1"/>
</dbReference>
<evidence type="ECO:0000256" key="4">
    <source>
        <dbReference type="ARBA" id="ARBA00022692"/>
    </source>
</evidence>
<dbReference type="GO" id="GO:0006605">
    <property type="term" value="P:protein targeting"/>
    <property type="evidence" value="ECO:0007669"/>
    <property type="project" value="UniProtKB-UniRule"/>
</dbReference>
<organism evidence="14 15">
    <name type="scientific">Achromobacter spanius</name>
    <dbReference type="NCBI Taxonomy" id="217203"/>
    <lineage>
        <taxon>Bacteria</taxon>
        <taxon>Pseudomonadati</taxon>
        <taxon>Pseudomonadota</taxon>
        <taxon>Betaproteobacteria</taxon>
        <taxon>Burkholderiales</taxon>
        <taxon>Alcaligenaceae</taxon>
        <taxon>Achromobacter</taxon>
    </lineage>
</organism>
<evidence type="ECO:0000256" key="3">
    <source>
        <dbReference type="ARBA" id="ARBA00022448"/>
    </source>
</evidence>
<dbReference type="EMBL" id="LGVG01000024">
    <property type="protein sequence ID" value="KNE26272.1"/>
    <property type="molecule type" value="Genomic_DNA"/>
</dbReference>
<keyword evidence="4 10" id="KW-0812">Transmembrane</keyword>
<feature type="transmembrane region" description="Helical" evidence="10">
    <location>
        <begin position="394"/>
        <end position="413"/>
    </location>
</feature>
<evidence type="ECO:0000256" key="6">
    <source>
        <dbReference type="ARBA" id="ARBA00022989"/>
    </source>
</evidence>
<keyword evidence="3 10" id="KW-0813">Transport</keyword>
<dbReference type="InterPro" id="IPR023201">
    <property type="entry name" value="SecY_dom_sf"/>
</dbReference>
<sequence>MANAQALGKTGARYGDLKRRLVFLVLALVVYRLGTHIPVPGINPDALADLFRQNQGGILGLFNMFSGGALSRFSIFALGIMPYISASIIMQLMSVVVPSLEALKKEGEAGRRKITQYTRYGTVVLALVQAVGISVALESQQGLVIDPGMLFRFTTIVTLVTGTMFVMWLGEQITERGLGNGISILIFAGIVAGLPAALAALLDLVRTNAMSVLSALFIVALVVLVTAFVVFVERGQRKITVNYAKRQVGNKVYGGQSSHLPLKLNMAGVIPPIFASSIILFPATITSWFSSSENMRWLSDLAAALSPRQPLYITLYSVAIIFFCFFYTALVFNSRETADNLKKSGAFVPGIRPGEQTARYIDKILMRLTLAGALYITLVCLLPEFLVMRWNVPFYFGGTSLLIIVVVTMDFMAQVQAYMMSHQYDSLLKKANFKGAGLPMR</sequence>
<evidence type="ECO:0000256" key="9">
    <source>
        <dbReference type="ARBA" id="ARBA00039733"/>
    </source>
</evidence>
<evidence type="ECO:0000256" key="12">
    <source>
        <dbReference type="RuleBase" id="RU003484"/>
    </source>
</evidence>
<reference evidence="14 15" key="1">
    <citation type="submission" date="2015-07" db="EMBL/GenBank/DDBJ databases">
        <title>Draft genome of Achromobacter spanius.</title>
        <authorList>
            <person name="Wang X."/>
        </authorList>
    </citation>
    <scope>NUCLEOTIDE SEQUENCE [LARGE SCALE GENOMIC DNA]</scope>
    <source>
        <strain evidence="14 15">CGMCC9173</strain>
    </source>
</reference>
<gene>
    <name evidence="10 14" type="primary">secY</name>
    <name evidence="14" type="ORF">AFM18_18185</name>
</gene>
<comment type="caution">
    <text evidence="14">The sequence shown here is derived from an EMBL/GenBank/DDBJ whole genome shotgun (WGS) entry which is preliminary data.</text>
</comment>
<feature type="transmembrane region" description="Helical" evidence="10">
    <location>
        <begin position="21"/>
        <end position="39"/>
    </location>
</feature>
<dbReference type="GO" id="GO:0043952">
    <property type="term" value="P:protein transport by the Sec complex"/>
    <property type="evidence" value="ECO:0007669"/>
    <property type="project" value="UniProtKB-UniRule"/>
</dbReference>
<evidence type="ECO:0000256" key="1">
    <source>
        <dbReference type="ARBA" id="ARBA00004141"/>
    </source>
</evidence>
<evidence type="ECO:0000256" key="11">
    <source>
        <dbReference type="RuleBase" id="RU000537"/>
    </source>
</evidence>
<comment type="subunit">
    <text evidence="10">Component of the Sec protein translocase complex. Heterotrimer consisting of SecY, SecE and SecG subunits. The heterotrimers can form oligomers, although 1 heterotrimer is thought to be able to translocate proteins. Interacts with the ribosome. Interacts with SecDF, and other proteins may be involved. Interacts with SecA.</text>
</comment>
<evidence type="ECO:0000313" key="15">
    <source>
        <dbReference type="Proteomes" id="UP000037511"/>
    </source>
</evidence>
<dbReference type="GO" id="GO:0065002">
    <property type="term" value="P:intracellular protein transmembrane transport"/>
    <property type="evidence" value="ECO:0007669"/>
    <property type="project" value="UniProtKB-UniRule"/>
</dbReference>
<feature type="transmembrane region" description="Helical" evidence="10">
    <location>
        <begin position="368"/>
        <end position="388"/>
    </location>
</feature>
<dbReference type="PRINTS" id="PR00303">
    <property type="entry name" value="SECYTRNLCASE"/>
</dbReference>
<dbReference type="InterPro" id="IPR030659">
    <property type="entry name" value="SecY_CS"/>
</dbReference>
<evidence type="ECO:0000256" key="7">
    <source>
        <dbReference type="ARBA" id="ARBA00023010"/>
    </source>
</evidence>
<evidence type="ECO:0000256" key="13">
    <source>
        <dbReference type="RuleBase" id="RU004349"/>
    </source>
</evidence>
<protein>
    <recommendedName>
        <fullName evidence="9 10">Protein translocase subunit SecY</fullName>
    </recommendedName>
</protein>
<evidence type="ECO:0000256" key="2">
    <source>
        <dbReference type="ARBA" id="ARBA00005751"/>
    </source>
</evidence>
<keyword evidence="8 10" id="KW-0472">Membrane</keyword>
<keyword evidence="5 10" id="KW-0653">Protein transport</keyword>
<dbReference type="PANTHER" id="PTHR10906">
    <property type="entry name" value="SECY/SEC61-ALPHA FAMILY MEMBER"/>
    <property type="match status" value="1"/>
</dbReference>
<evidence type="ECO:0000256" key="5">
    <source>
        <dbReference type="ARBA" id="ARBA00022927"/>
    </source>
</evidence>
<accession>A0AAW3I2J3</accession>
<dbReference type="Gene3D" id="1.10.3370.10">
    <property type="entry name" value="SecY subunit domain"/>
    <property type="match status" value="1"/>
</dbReference>
<dbReference type="NCBIfam" id="TIGR00967">
    <property type="entry name" value="3a0501s007"/>
    <property type="match status" value="1"/>
</dbReference>
<feature type="transmembrane region" description="Helical" evidence="10">
    <location>
        <begin position="117"/>
        <end position="137"/>
    </location>
</feature>
<comment type="function">
    <text evidence="10 11">The central subunit of the protein translocation channel SecYEG. Consists of two halves formed by TMs 1-5 and 6-10. These two domains form a lateral gate at the front which open onto the bilayer between TMs 2 and 7, and are clamped together by SecE at the back. The channel is closed by both a pore ring composed of hydrophobic SecY resides and a short helix (helix 2A) on the extracellular side of the membrane which forms a plug. The plug probably moves laterally to allow the channel to open. The ring and the pore may move independently.</text>
</comment>
<dbReference type="SUPFAM" id="SSF103491">
    <property type="entry name" value="Preprotein translocase SecY subunit"/>
    <property type="match status" value="1"/>
</dbReference>
<comment type="similarity">
    <text evidence="2 10 13">Belongs to the SecY/SEC61-alpha family.</text>
</comment>
<evidence type="ECO:0000256" key="8">
    <source>
        <dbReference type="ARBA" id="ARBA00023136"/>
    </source>
</evidence>
<feature type="transmembrane region" description="Helical" evidence="10">
    <location>
        <begin position="269"/>
        <end position="291"/>
    </location>
</feature>
<evidence type="ECO:0000313" key="14">
    <source>
        <dbReference type="EMBL" id="KNE26272.1"/>
    </source>
</evidence>
<dbReference type="Proteomes" id="UP000037511">
    <property type="component" value="Unassembled WGS sequence"/>
</dbReference>
<dbReference type="FunFam" id="1.10.3370.10:FF:000001">
    <property type="entry name" value="Preprotein translocase subunit SecY"/>
    <property type="match status" value="1"/>
</dbReference>
<evidence type="ECO:0000256" key="10">
    <source>
        <dbReference type="HAMAP-Rule" id="MF_01465"/>
    </source>
</evidence>
<comment type="subcellular location">
    <subcellularLocation>
        <location evidence="10">Cell membrane</location>
        <topology evidence="10">Multi-pass membrane protein</topology>
    </subcellularLocation>
    <subcellularLocation>
        <location evidence="1 12">Membrane</location>
        <topology evidence="1 12">Multi-pass membrane protein</topology>
    </subcellularLocation>
</comment>
<keyword evidence="7 10" id="KW-0811">Translocation</keyword>
<keyword evidence="10" id="KW-1003">Cell membrane</keyword>
<dbReference type="PIRSF" id="PIRSF004557">
    <property type="entry name" value="SecY"/>
    <property type="match status" value="1"/>
</dbReference>
<dbReference type="HAMAP" id="MF_01465">
    <property type="entry name" value="SecY"/>
    <property type="match status" value="1"/>
</dbReference>
<dbReference type="PROSITE" id="PS00755">
    <property type="entry name" value="SECY_1"/>
    <property type="match status" value="1"/>
</dbReference>
<feature type="transmembrane region" description="Helical" evidence="10">
    <location>
        <begin position="149"/>
        <end position="170"/>
    </location>
</feature>
<dbReference type="RefSeq" id="WP_050448298.1">
    <property type="nucleotide sequence ID" value="NZ_CP034689.1"/>
</dbReference>